<dbReference type="EMBL" id="JAEDAO010000001">
    <property type="protein sequence ID" value="MBK0393625.1"/>
    <property type="molecule type" value="Genomic_DNA"/>
</dbReference>
<dbReference type="AlphaFoldDB" id="A0A934URW7"/>
<dbReference type="SUPFAM" id="SSF75304">
    <property type="entry name" value="Amidase signature (AS) enzymes"/>
    <property type="match status" value="1"/>
</dbReference>
<proteinExistence type="predicted"/>
<dbReference type="Proteomes" id="UP000617041">
    <property type="component" value="Unassembled WGS sequence"/>
</dbReference>
<dbReference type="InterPro" id="IPR023631">
    <property type="entry name" value="Amidase_dom"/>
</dbReference>
<protein>
    <submittedName>
        <fullName evidence="2">Amidase</fullName>
        <ecNumber evidence="2">3.5.1.4</ecNumber>
    </submittedName>
</protein>
<dbReference type="RefSeq" id="WP_200788587.1">
    <property type="nucleotide sequence ID" value="NZ_JAEDAO010000001.1"/>
</dbReference>
<keyword evidence="2" id="KW-0378">Hydrolase</keyword>
<keyword evidence="3" id="KW-1185">Reference proteome</keyword>
<dbReference type="InterPro" id="IPR020556">
    <property type="entry name" value="Amidase_CS"/>
</dbReference>
<evidence type="ECO:0000313" key="3">
    <source>
        <dbReference type="Proteomes" id="UP000617041"/>
    </source>
</evidence>
<feature type="domain" description="Amidase" evidence="1">
    <location>
        <begin position="34"/>
        <end position="427"/>
    </location>
</feature>
<dbReference type="PANTHER" id="PTHR11895:SF176">
    <property type="entry name" value="AMIDASE AMID-RELATED"/>
    <property type="match status" value="1"/>
</dbReference>
<organism evidence="2 3">
    <name type="scientific">Ramlibacter algicola</name>
    <dbReference type="NCBI Taxonomy" id="2795217"/>
    <lineage>
        <taxon>Bacteria</taxon>
        <taxon>Pseudomonadati</taxon>
        <taxon>Pseudomonadota</taxon>
        <taxon>Betaproteobacteria</taxon>
        <taxon>Burkholderiales</taxon>
        <taxon>Comamonadaceae</taxon>
        <taxon>Ramlibacter</taxon>
    </lineage>
</organism>
<evidence type="ECO:0000313" key="2">
    <source>
        <dbReference type="EMBL" id="MBK0393625.1"/>
    </source>
</evidence>
<dbReference type="PROSITE" id="PS00571">
    <property type="entry name" value="AMIDASES"/>
    <property type="match status" value="1"/>
</dbReference>
<dbReference type="EC" id="3.5.1.4" evidence="2"/>
<dbReference type="InterPro" id="IPR036928">
    <property type="entry name" value="AS_sf"/>
</dbReference>
<reference evidence="2" key="1">
    <citation type="submission" date="2020-12" db="EMBL/GenBank/DDBJ databases">
        <title>Ramlibacter sp. nov., isolated from a freshwater alga, Cryptomonas.</title>
        <authorList>
            <person name="Kim H.M."/>
            <person name="Jeon C.O."/>
        </authorList>
    </citation>
    <scope>NUCLEOTIDE SEQUENCE</scope>
    <source>
        <strain evidence="2">CrO1</strain>
    </source>
</reference>
<gene>
    <name evidence="2" type="ORF">I8E28_13580</name>
</gene>
<dbReference type="Pfam" id="PF01425">
    <property type="entry name" value="Amidase"/>
    <property type="match status" value="1"/>
</dbReference>
<name>A0A934URW7_9BURK</name>
<evidence type="ECO:0000259" key="1">
    <source>
        <dbReference type="Pfam" id="PF01425"/>
    </source>
</evidence>
<comment type="caution">
    <text evidence="2">The sequence shown here is derived from an EMBL/GenBank/DDBJ whole genome shotgun (WGS) entry which is preliminary data.</text>
</comment>
<accession>A0A934URW7</accession>
<dbReference type="GO" id="GO:0004040">
    <property type="term" value="F:amidase activity"/>
    <property type="evidence" value="ECO:0007669"/>
    <property type="project" value="UniProtKB-EC"/>
</dbReference>
<dbReference type="PANTHER" id="PTHR11895">
    <property type="entry name" value="TRANSAMIDASE"/>
    <property type="match status" value="1"/>
</dbReference>
<dbReference type="NCBIfam" id="NF005460">
    <property type="entry name" value="PRK07056.1"/>
    <property type="match status" value="1"/>
</dbReference>
<dbReference type="InterPro" id="IPR000120">
    <property type="entry name" value="Amidase"/>
</dbReference>
<sequence>MTDLHATRAQLEQGRTSAAAELDRALGAARSPACAHAFVSLAPDRARAEAGRGAALPLAGLAVSVKDLFDVAGERTAAGSVALDDAPPARQDCPAVARLRAAGAAIVGRTNMSEFAFSGVGTNPHFGTPANPADPATPRIPGGSSSGAAVSVAAGAAFIGLGSDTGGSIRIPAALCGIVGFKNTARLTPLEGALPLSTTLDTVCAMTRSVRDAILAHEVLAARRVQLAGKPLSSARFAVARTQMLDGMDLPVARAFEDALRTLRAAGARIEEIALDAIQDLGTIQSTGGFSAAESYAWHRRLLAERGERYDPRVRFRIERGATMKAWEYLDLHRARTDWIARVGQALDGFDAVLSPTVPLVAPPIADVAPGAERDEAFFRANALLLRNTSVVNMLDGCALSLPCHRAGSLPVGLMLWHGALHDDALLDLGLAVEAALAPARGE</sequence>
<dbReference type="Gene3D" id="3.90.1300.10">
    <property type="entry name" value="Amidase signature (AS) domain"/>
    <property type="match status" value="1"/>
</dbReference>